<proteinExistence type="predicted"/>
<evidence type="ECO:0000256" key="1">
    <source>
        <dbReference type="SAM" id="SignalP"/>
    </source>
</evidence>
<name>A0ABY4GDD5_9BACT</name>
<dbReference type="PANTHER" id="PTHR37017:SF11">
    <property type="entry name" value="ESTERASE_LIPASE_THIOESTERASE DOMAIN-CONTAINING PROTEIN"/>
    <property type="match status" value="1"/>
</dbReference>
<dbReference type="Gene3D" id="3.40.50.1820">
    <property type="entry name" value="alpha/beta hydrolase"/>
    <property type="match status" value="1"/>
</dbReference>
<evidence type="ECO:0000259" key="2">
    <source>
        <dbReference type="Pfam" id="PF12697"/>
    </source>
</evidence>
<dbReference type="InterPro" id="IPR029058">
    <property type="entry name" value="AB_hydrolase_fold"/>
</dbReference>
<dbReference type="RefSeq" id="WP_245126624.1">
    <property type="nucleotide sequence ID" value="NZ_CP095063.1"/>
</dbReference>
<dbReference type="InterPro" id="IPR052897">
    <property type="entry name" value="Sec-Metab_Biosynth_Hydrolase"/>
</dbReference>
<keyword evidence="3" id="KW-0378">Hydrolase</keyword>
<accession>A0ABY4GDD5</accession>
<keyword evidence="1" id="KW-0732">Signal</keyword>
<dbReference type="PANTHER" id="PTHR37017">
    <property type="entry name" value="AB HYDROLASE-1 DOMAIN-CONTAINING PROTEIN-RELATED"/>
    <property type="match status" value="1"/>
</dbReference>
<evidence type="ECO:0000313" key="3">
    <source>
        <dbReference type="EMBL" id="UOQ68938.1"/>
    </source>
</evidence>
<sequence>MRKMMYALLAVATTTAIACKKSDTEPEKKKATVVLVHGAWQGPYTWVPVVNKLQQQGYTVVNVELLAHGKDQTAAAGLTMNRYRDQVLATINAQPADQVVLVGHSLGELLFQRSPKPPLPRLPS</sequence>
<dbReference type="Pfam" id="PF12697">
    <property type="entry name" value="Abhydrolase_6"/>
    <property type="match status" value="1"/>
</dbReference>
<feature type="chain" id="PRO_5046800231" evidence="1">
    <location>
        <begin position="19"/>
        <end position="124"/>
    </location>
</feature>
<protein>
    <submittedName>
        <fullName evidence="3">Alpha/beta fold hydrolase</fullName>
    </submittedName>
</protein>
<feature type="domain" description="AB hydrolase-1" evidence="2">
    <location>
        <begin position="33"/>
        <end position="107"/>
    </location>
</feature>
<dbReference type="PROSITE" id="PS51257">
    <property type="entry name" value="PROKAR_LIPOPROTEIN"/>
    <property type="match status" value="1"/>
</dbReference>
<evidence type="ECO:0000313" key="4">
    <source>
        <dbReference type="Proteomes" id="UP000830401"/>
    </source>
</evidence>
<geneLocation type="plasmid" evidence="3 4">
    <name>unnamed2</name>
</geneLocation>
<dbReference type="Proteomes" id="UP000830401">
    <property type="component" value="Plasmid unnamed2"/>
</dbReference>
<dbReference type="InterPro" id="IPR000073">
    <property type="entry name" value="AB_hydrolase_1"/>
</dbReference>
<gene>
    <name evidence="3" type="ORF">MUN86_24855</name>
</gene>
<dbReference type="EMBL" id="CP095063">
    <property type="protein sequence ID" value="UOQ68938.1"/>
    <property type="molecule type" value="Genomic_DNA"/>
</dbReference>
<keyword evidence="3" id="KW-0614">Plasmid</keyword>
<feature type="signal peptide" evidence="1">
    <location>
        <begin position="1"/>
        <end position="18"/>
    </location>
</feature>
<organism evidence="3 4">
    <name type="scientific">Hymenobacter volaticus</name>
    <dbReference type="NCBI Taxonomy" id="2932254"/>
    <lineage>
        <taxon>Bacteria</taxon>
        <taxon>Pseudomonadati</taxon>
        <taxon>Bacteroidota</taxon>
        <taxon>Cytophagia</taxon>
        <taxon>Cytophagales</taxon>
        <taxon>Hymenobacteraceae</taxon>
        <taxon>Hymenobacter</taxon>
    </lineage>
</organism>
<dbReference type="GO" id="GO:0016787">
    <property type="term" value="F:hydrolase activity"/>
    <property type="evidence" value="ECO:0007669"/>
    <property type="project" value="UniProtKB-KW"/>
</dbReference>
<reference evidence="3" key="1">
    <citation type="submission" date="2022-04" db="EMBL/GenBank/DDBJ databases">
        <title>Hymenobacter sp. isolated from the air.</title>
        <authorList>
            <person name="Won M."/>
            <person name="Lee C.-M."/>
            <person name="Woen H.-Y."/>
            <person name="Kwon S.-W."/>
        </authorList>
    </citation>
    <scope>NUCLEOTIDE SEQUENCE</scope>
    <source>
        <strain evidence="3">5420S-77</strain>
        <plasmid evidence="3">unnamed2</plasmid>
    </source>
</reference>
<keyword evidence="4" id="KW-1185">Reference proteome</keyword>
<dbReference type="SUPFAM" id="SSF53474">
    <property type="entry name" value="alpha/beta-Hydrolases"/>
    <property type="match status" value="1"/>
</dbReference>